<evidence type="ECO:0000256" key="1">
    <source>
        <dbReference type="ARBA" id="ARBA00004123"/>
    </source>
</evidence>
<reference evidence="10" key="1">
    <citation type="submission" date="2022-01" db="EMBL/GenBank/DDBJ databases">
        <title>Genome Sequence Resource for Two Populations of Ditylenchus destructor, the Migratory Endoparasitic Phytonematode.</title>
        <authorList>
            <person name="Zhang H."/>
            <person name="Lin R."/>
            <person name="Xie B."/>
        </authorList>
    </citation>
    <scope>NUCLEOTIDE SEQUENCE</scope>
    <source>
        <strain evidence="10">BazhouSP</strain>
    </source>
</reference>
<feature type="compositionally biased region" description="Polar residues" evidence="8">
    <location>
        <begin position="485"/>
        <end position="522"/>
    </location>
</feature>
<evidence type="ECO:0000256" key="2">
    <source>
        <dbReference type="ARBA" id="ARBA00022723"/>
    </source>
</evidence>
<protein>
    <submittedName>
        <fullName evidence="10">Zinc finger protein 13</fullName>
    </submittedName>
</protein>
<keyword evidence="3" id="KW-0677">Repeat</keyword>
<name>A0AAD4NBT7_9BILA</name>
<dbReference type="Proteomes" id="UP001201812">
    <property type="component" value="Unassembled WGS sequence"/>
</dbReference>
<feature type="region of interest" description="Disordered" evidence="8">
    <location>
        <begin position="205"/>
        <end position="230"/>
    </location>
</feature>
<accession>A0AAD4NBT7</accession>
<dbReference type="Gene3D" id="3.30.160.60">
    <property type="entry name" value="Classic Zinc Finger"/>
    <property type="match status" value="2"/>
</dbReference>
<dbReference type="SMART" id="SM00355">
    <property type="entry name" value="ZnF_C2H2"/>
    <property type="match status" value="5"/>
</dbReference>
<evidence type="ECO:0000256" key="3">
    <source>
        <dbReference type="ARBA" id="ARBA00022737"/>
    </source>
</evidence>
<dbReference type="InterPro" id="IPR036236">
    <property type="entry name" value="Znf_C2H2_sf"/>
</dbReference>
<dbReference type="EMBL" id="JAKKPZ010000002">
    <property type="protein sequence ID" value="KAI1726054.1"/>
    <property type="molecule type" value="Genomic_DNA"/>
</dbReference>
<evidence type="ECO:0000313" key="10">
    <source>
        <dbReference type="EMBL" id="KAI1726054.1"/>
    </source>
</evidence>
<comment type="subcellular location">
    <subcellularLocation>
        <location evidence="1">Nucleus</location>
    </subcellularLocation>
</comment>
<dbReference type="PANTHER" id="PTHR24406">
    <property type="entry name" value="TRANSCRIPTIONAL REPRESSOR CTCFL-RELATED"/>
    <property type="match status" value="1"/>
</dbReference>
<evidence type="ECO:0000256" key="5">
    <source>
        <dbReference type="ARBA" id="ARBA00022833"/>
    </source>
</evidence>
<evidence type="ECO:0000256" key="6">
    <source>
        <dbReference type="ARBA" id="ARBA00023242"/>
    </source>
</evidence>
<gene>
    <name evidence="10" type="ORF">DdX_02747</name>
</gene>
<keyword evidence="6" id="KW-0539">Nucleus</keyword>
<feature type="compositionally biased region" description="Polar residues" evidence="8">
    <location>
        <begin position="206"/>
        <end position="219"/>
    </location>
</feature>
<comment type="caution">
    <text evidence="10">The sequence shown here is derived from an EMBL/GenBank/DDBJ whole genome shotgun (WGS) entry which is preliminary data.</text>
</comment>
<feature type="region of interest" description="Disordered" evidence="8">
    <location>
        <begin position="592"/>
        <end position="623"/>
    </location>
</feature>
<dbReference type="GO" id="GO:0005634">
    <property type="term" value="C:nucleus"/>
    <property type="evidence" value="ECO:0007669"/>
    <property type="project" value="UniProtKB-SubCell"/>
</dbReference>
<organism evidence="10 11">
    <name type="scientific">Ditylenchus destructor</name>
    <dbReference type="NCBI Taxonomy" id="166010"/>
    <lineage>
        <taxon>Eukaryota</taxon>
        <taxon>Metazoa</taxon>
        <taxon>Ecdysozoa</taxon>
        <taxon>Nematoda</taxon>
        <taxon>Chromadorea</taxon>
        <taxon>Rhabditida</taxon>
        <taxon>Tylenchina</taxon>
        <taxon>Tylenchomorpha</taxon>
        <taxon>Sphaerularioidea</taxon>
        <taxon>Anguinidae</taxon>
        <taxon>Anguininae</taxon>
        <taxon>Ditylenchus</taxon>
    </lineage>
</organism>
<evidence type="ECO:0000256" key="8">
    <source>
        <dbReference type="SAM" id="MobiDB-lite"/>
    </source>
</evidence>
<feature type="domain" description="C2H2-type" evidence="9">
    <location>
        <begin position="410"/>
        <end position="437"/>
    </location>
</feature>
<evidence type="ECO:0000313" key="11">
    <source>
        <dbReference type="Proteomes" id="UP001201812"/>
    </source>
</evidence>
<evidence type="ECO:0000256" key="7">
    <source>
        <dbReference type="PROSITE-ProRule" id="PRU00042"/>
    </source>
</evidence>
<keyword evidence="5" id="KW-0862">Zinc</keyword>
<feature type="domain" description="C2H2-type" evidence="9">
    <location>
        <begin position="434"/>
        <end position="458"/>
    </location>
</feature>
<feature type="region of interest" description="Disordered" evidence="8">
    <location>
        <begin position="686"/>
        <end position="723"/>
    </location>
</feature>
<evidence type="ECO:0000256" key="4">
    <source>
        <dbReference type="ARBA" id="ARBA00022771"/>
    </source>
</evidence>
<dbReference type="PROSITE" id="PS00028">
    <property type="entry name" value="ZINC_FINGER_C2H2_1"/>
    <property type="match status" value="5"/>
</dbReference>
<dbReference type="PROSITE" id="PS50157">
    <property type="entry name" value="ZINC_FINGER_C2H2_2"/>
    <property type="match status" value="3"/>
</dbReference>
<keyword evidence="11" id="KW-1185">Reference proteome</keyword>
<feature type="region of interest" description="Disordered" evidence="8">
    <location>
        <begin position="296"/>
        <end position="333"/>
    </location>
</feature>
<feature type="region of interest" description="Disordered" evidence="8">
    <location>
        <begin position="481"/>
        <end position="522"/>
    </location>
</feature>
<keyword evidence="2" id="KW-0479">Metal-binding</keyword>
<sequence length="723" mass="79562">MKLDFLLEQIQQNAACQFPRQSGSGEESSGDQDRGSSGRANNDSNDQERDSTSPASPVAVPQALESTNPLFEWANALMRHNSFPFLGIQQPVYPLSAQVMASTIANVPANSSASFPQFLPFPSPATVSTAPIDCISTQNATSGSQKPNIVPLSKELADQGLHAIGGCRQCSRTFSCRLELIHHFCDHFPAIFYSFESLKEIEDKSLSVSDPGQNGSNERVNGLDLRTNGNNSMKDATVSGQVGPINPTEFFNIMQRLASRNVSNMQGNTTDSADTTSSPSVFSQISLNSSNRVIPAKSENNVENQKHGPPKPTKTKKKEDRNGRKSSSVMDSTWNTSLPSYLLGTQKMSPAGGSFNDVRKNGQDLPYHMCPHCCLTFADLQPFQDHMKTHSESGNAIERVNGDGSQPKVLKCHFCEMRFSNPYQLLEHENMHAHKCSLCNKAFLTNFDLNLHMGTHTGFTYDCKDCGQCFPCRKSLAEHNKSHRNLSSSVSPRTTESGNSASTTSLQANLNSTVKPVTSSTSAEKNASQLGLDFSLPVYSNTSYHDQAAPHMPHMLANPMLHALPQYSLQETLDGRPPSLFQANPYFQELLRQNGTQLSGRRKRRSKSGTSRRANGEKSRRQTTLVAMELQPEKILEEAGVLGKFSDRIPALELDHIDEQLLNVTDLVQNPNETSENTQQTLETLASPEIQSKNPFEDPVHNSSETNSRDNNHRNVKIEPVSC</sequence>
<feature type="region of interest" description="Disordered" evidence="8">
    <location>
        <begin position="16"/>
        <end position="59"/>
    </location>
</feature>
<feature type="compositionally biased region" description="Basic and acidic residues" evidence="8">
    <location>
        <begin position="707"/>
        <end position="717"/>
    </location>
</feature>
<dbReference type="SUPFAM" id="SSF57667">
    <property type="entry name" value="beta-beta-alpha zinc fingers"/>
    <property type="match status" value="1"/>
</dbReference>
<evidence type="ECO:0000259" key="9">
    <source>
        <dbReference type="PROSITE" id="PS50157"/>
    </source>
</evidence>
<dbReference type="AlphaFoldDB" id="A0AAD4NBT7"/>
<dbReference type="InterPro" id="IPR013087">
    <property type="entry name" value="Znf_C2H2_type"/>
</dbReference>
<dbReference type="GO" id="GO:0008270">
    <property type="term" value="F:zinc ion binding"/>
    <property type="evidence" value="ECO:0007669"/>
    <property type="project" value="UniProtKB-KW"/>
</dbReference>
<feature type="domain" description="C2H2-type" evidence="9">
    <location>
        <begin position="461"/>
        <end position="488"/>
    </location>
</feature>
<proteinExistence type="predicted"/>
<keyword evidence="4 7" id="KW-0863">Zinc-finger</keyword>
<dbReference type="InterPro" id="IPR050888">
    <property type="entry name" value="ZnF_C2H2-type_TF"/>
</dbReference>